<keyword evidence="2" id="KW-0689">Ribosomal protein</keyword>
<evidence type="ECO:0000313" key="5">
    <source>
        <dbReference type="EMBL" id="RDX53232.1"/>
    </source>
</evidence>
<feature type="compositionally biased region" description="Low complexity" evidence="4">
    <location>
        <begin position="49"/>
        <end position="62"/>
    </location>
</feature>
<gene>
    <name evidence="5" type="ORF">OH76DRAFT_1399860</name>
</gene>
<evidence type="ECO:0000256" key="2">
    <source>
        <dbReference type="ARBA" id="ARBA00022980"/>
    </source>
</evidence>
<name>A0A371DL33_9APHY</name>
<accession>A0A371DL33</accession>
<dbReference type="GO" id="GO:1990904">
    <property type="term" value="C:ribonucleoprotein complex"/>
    <property type="evidence" value="ECO:0007669"/>
    <property type="project" value="UniProtKB-KW"/>
</dbReference>
<evidence type="ECO:0000256" key="1">
    <source>
        <dbReference type="ARBA" id="ARBA00006194"/>
    </source>
</evidence>
<dbReference type="SUPFAM" id="SSF53137">
    <property type="entry name" value="Translational machinery components"/>
    <property type="match status" value="1"/>
</dbReference>
<dbReference type="InterPro" id="IPR001971">
    <property type="entry name" value="Ribosomal_uS11"/>
</dbReference>
<keyword evidence="6" id="KW-1185">Reference proteome</keyword>
<dbReference type="AlphaFoldDB" id="A0A371DL33"/>
<dbReference type="InterPro" id="IPR036967">
    <property type="entry name" value="Ribosomal_uS11_sf"/>
</dbReference>
<dbReference type="PANTHER" id="PTHR11759">
    <property type="entry name" value="40S RIBOSOMAL PROTEIN S14/30S RIBOSOMAL PROTEIN S11"/>
    <property type="match status" value="1"/>
</dbReference>
<sequence length="241" mass="25417">MSLLRLLPALRAPVAHRACATAFYSTASASSPPTADDLSKFLDEEFVDSAHPQPTSPASASTPPSPSVLASEPESSSTPIDDGPPTAPADSFPRAPAPTNPVAHAAREKGRRGGVAQAKAPLYAVSVKSTRNNTIATFARPDGNQLVTLTGGKLGFKKSNRNGYEAGYQCAVGIIGAIEKEMARVDLDWELFLKGFGQGRDAILTALTTAVGEQVKPKLRRITDRTPVKIGGTRGQKTRRI</sequence>
<proteinExistence type="inferred from homology"/>
<reference evidence="5 6" key="1">
    <citation type="journal article" date="2018" name="Biotechnol. Biofuels">
        <title>Integrative visual omics of the white-rot fungus Polyporus brumalis exposes the biotechnological potential of its oxidative enzymes for delignifying raw plant biomass.</title>
        <authorList>
            <person name="Miyauchi S."/>
            <person name="Rancon A."/>
            <person name="Drula E."/>
            <person name="Hage H."/>
            <person name="Chaduli D."/>
            <person name="Favel A."/>
            <person name="Grisel S."/>
            <person name="Henrissat B."/>
            <person name="Herpoel-Gimbert I."/>
            <person name="Ruiz-Duenas F.J."/>
            <person name="Chevret D."/>
            <person name="Hainaut M."/>
            <person name="Lin J."/>
            <person name="Wang M."/>
            <person name="Pangilinan J."/>
            <person name="Lipzen A."/>
            <person name="Lesage-Meessen L."/>
            <person name="Navarro D."/>
            <person name="Riley R."/>
            <person name="Grigoriev I.V."/>
            <person name="Zhou S."/>
            <person name="Raouche S."/>
            <person name="Rosso M.N."/>
        </authorList>
    </citation>
    <scope>NUCLEOTIDE SEQUENCE [LARGE SCALE GENOMIC DNA]</scope>
    <source>
        <strain evidence="5 6">BRFM 1820</strain>
    </source>
</reference>
<evidence type="ECO:0000313" key="6">
    <source>
        <dbReference type="Proteomes" id="UP000256964"/>
    </source>
</evidence>
<evidence type="ECO:0000256" key="4">
    <source>
        <dbReference type="SAM" id="MobiDB-lite"/>
    </source>
</evidence>
<evidence type="ECO:0000256" key="3">
    <source>
        <dbReference type="ARBA" id="ARBA00023274"/>
    </source>
</evidence>
<dbReference type="Proteomes" id="UP000256964">
    <property type="component" value="Unassembled WGS sequence"/>
</dbReference>
<dbReference type="GO" id="GO:0006412">
    <property type="term" value="P:translation"/>
    <property type="evidence" value="ECO:0007669"/>
    <property type="project" value="InterPro"/>
</dbReference>
<dbReference type="GO" id="GO:0003735">
    <property type="term" value="F:structural constituent of ribosome"/>
    <property type="evidence" value="ECO:0007669"/>
    <property type="project" value="InterPro"/>
</dbReference>
<dbReference type="GO" id="GO:0005840">
    <property type="term" value="C:ribosome"/>
    <property type="evidence" value="ECO:0007669"/>
    <property type="project" value="UniProtKB-KW"/>
</dbReference>
<dbReference type="Pfam" id="PF00411">
    <property type="entry name" value="Ribosomal_S11"/>
    <property type="match status" value="1"/>
</dbReference>
<feature type="region of interest" description="Disordered" evidence="4">
    <location>
        <begin position="49"/>
        <end position="117"/>
    </location>
</feature>
<dbReference type="OrthoDB" id="1654884at2759"/>
<comment type="similarity">
    <text evidence="1">Belongs to the universal ribosomal protein uS11 family.</text>
</comment>
<organism evidence="5 6">
    <name type="scientific">Lentinus brumalis</name>
    <dbReference type="NCBI Taxonomy" id="2498619"/>
    <lineage>
        <taxon>Eukaryota</taxon>
        <taxon>Fungi</taxon>
        <taxon>Dikarya</taxon>
        <taxon>Basidiomycota</taxon>
        <taxon>Agaricomycotina</taxon>
        <taxon>Agaricomycetes</taxon>
        <taxon>Polyporales</taxon>
        <taxon>Polyporaceae</taxon>
        <taxon>Lentinus</taxon>
    </lineage>
</organism>
<keyword evidence="3" id="KW-0687">Ribonucleoprotein</keyword>
<dbReference type="EMBL" id="KZ857388">
    <property type="protein sequence ID" value="RDX53232.1"/>
    <property type="molecule type" value="Genomic_DNA"/>
</dbReference>
<protein>
    <submittedName>
        <fullName evidence="5">Translational machinery component</fullName>
    </submittedName>
</protein>
<dbReference type="Gene3D" id="3.30.420.80">
    <property type="entry name" value="Ribosomal protein S11"/>
    <property type="match status" value="1"/>
</dbReference>
<dbReference type="HAMAP" id="MF_01310">
    <property type="entry name" value="Ribosomal_uS11"/>
    <property type="match status" value="1"/>
</dbReference>
<dbReference type="STRING" id="139420.A0A371DL33"/>